<accession>A0A2T7UKQ8</accession>
<dbReference type="SFLD" id="SFLDS00003">
    <property type="entry name" value="Haloacid_Dehalogenase"/>
    <property type="match status" value="1"/>
</dbReference>
<dbReference type="InterPro" id="IPR051600">
    <property type="entry name" value="Beta-PGM-like"/>
</dbReference>
<keyword evidence="3" id="KW-0479">Metal-binding</keyword>
<evidence type="ECO:0000256" key="2">
    <source>
        <dbReference type="ARBA" id="ARBA00006171"/>
    </source>
</evidence>
<comment type="caution">
    <text evidence="5">The sequence shown here is derived from an EMBL/GenBank/DDBJ whole genome shotgun (WGS) entry which is preliminary data.</text>
</comment>
<dbReference type="Gene3D" id="3.40.50.1000">
    <property type="entry name" value="HAD superfamily/HAD-like"/>
    <property type="match status" value="1"/>
</dbReference>
<name>A0A2T7UKQ8_9RHOB</name>
<dbReference type="InterPro" id="IPR023214">
    <property type="entry name" value="HAD_sf"/>
</dbReference>
<comment type="cofactor">
    <cofactor evidence="1">
        <name>Mg(2+)</name>
        <dbReference type="ChEBI" id="CHEBI:18420"/>
    </cofactor>
</comment>
<evidence type="ECO:0000256" key="4">
    <source>
        <dbReference type="ARBA" id="ARBA00022842"/>
    </source>
</evidence>
<reference evidence="5 6" key="1">
    <citation type="journal article" date="2011" name="Syst. Appl. Microbiol.">
        <title>Defluviimonas denitrificans gen. nov., sp. nov., and Pararhodobacter aggregans gen. nov., sp. nov., non-phototrophic Rhodobacteraceae from the biofilter of a marine aquaculture.</title>
        <authorList>
            <person name="Foesel B.U."/>
            <person name="Drake H.L."/>
            <person name="Schramm A."/>
        </authorList>
    </citation>
    <scope>NUCLEOTIDE SEQUENCE [LARGE SCALE GENOMIC DNA]</scope>
    <source>
        <strain evidence="5 6">D1-19</strain>
    </source>
</reference>
<gene>
    <name evidence="5" type="ORF">DDE23_22030</name>
</gene>
<evidence type="ECO:0000256" key="1">
    <source>
        <dbReference type="ARBA" id="ARBA00001946"/>
    </source>
</evidence>
<dbReference type="SUPFAM" id="SSF56784">
    <property type="entry name" value="HAD-like"/>
    <property type="match status" value="1"/>
</dbReference>
<evidence type="ECO:0000313" key="6">
    <source>
        <dbReference type="Proteomes" id="UP000244810"/>
    </source>
</evidence>
<keyword evidence="6" id="KW-1185">Reference proteome</keyword>
<evidence type="ECO:0000256" key="3">
    <source>
        <dbReference type="ARBA" id="ARBA00022723"/>
    </source>
</evidence>
<organism evidence="5 6">
    <name type="scientific">Pararhodobacter aggregans</name>
    <dbReference type="NCBI Taxonomy" id="404875"/>
    <lineage>
        <taxon>Bacteria</taxon>
        <taxon>Pseudomonadati</taxon>
        <taxon>Pseudomonadota</taxon>
        <taxon>Alphaproteobacteria</taxon>
        <taxon>Rhodobacterales</taxon>
        <taxon>Paracoccaceae</taxon>
        <taxon>Pararhodobacter</taxon>
    </lineage>
</organism>
<dbReference type="EMBL" id="QDDR01000016">
    <property type="protein sequence ID" value="PVE45254.1"/>
    <property type="molecule type" value="Genomic_DNA"/>
</dbReference>
<dbReference type="AlphaFoldDB" id="A0A2T7UKQ8"/>
<keyword evidence="5" id="KW-0378">Hydrolase</keyword>
<dbReference type="Pfam" id="PF00702">
    <property type="entry name" value="Hydrolase"/>
    <property type="match status" value="1"/>
</dbReference>
<dbReference type="Proteomes" id="UP000244810">
    <property type="component" value="Unassembled WGS sequence"/>
</dbReference>
<dbReference type="Gene3D" id="1.10.150.240">
    <property type="entry name" value="Putative phosphatase, domain 2"/>
    <property type="match status" value="1"/>
</dbReference>
<dbReference type="InterPro" id="IPR023198">
    <property type="entry name" value="PGP-like_dom2"/>
</dbReference>
<keyword evidence="4" id="KW-0460">Magnesium</keyword>
<dbReference type="PANTHER" id="PTHR46193">
    <property type="entry name" value="6-PHOSPHOGLUCONATE PHOSPHATASE"/>
    <property type="match status" value="1"/>
</dbReference>
<protein>
    <submittedName>
        <fullName evidence="5">Hydrolase</fullName>
    </submittedName>
</protein>
<dbReference type="InterPro" id="IPR006439">
    <property type="entry name" value="HAD-SF_hydro_IA"/>
</dbReference>
<dbReference type="NCBIfam" id="TIGR01509">
    <property type="entry name" value="HAD-SF-IA-v3"/>
    <property type="match status" value="1"/>
</dbReference>
<comment type="similarity">
    <text evidence="2">Belongs to the HAD-like hydrolase superfamily. CbbY/CbbZ/Gph/YieH family.</text>
</comment>
<dbReference type="GO" id="GO:0046872">
    <property type="term" value="F:metal ion binding"/>
    <property type="evidence" value="ECO:0007669"/>
    <property type="project" value="UniProtKB-KW"/>
</dbReference>
<dbReference type="RefSeq" id="WP_107751751.1">
    <property type="nucleotide sequence ID" value="NZ_QBKF01000005.1"/>
</dbReference>
<evidence type="ECO:0000313" key="5">
    <source>
        <dbReference type="EMBL" id="PVE45254.1"/>
    </source>
</evidence>
<proteinExistence type="inferred from homology"/>
<dbReference type="PANTHER" id="PTHR46193:SF10">
    <property type="entry name" value="6-PHOSPHOGLUCONATE PHOSPHATASE"/>
    <property type="match status" value="1"/>
</dbReference>
<dbReference type="CDD" id="cd07526">
    <property type="entry name" value="HAD_BPGM_like"/>
    <property type="match status" value="1"/>
</dbReference>
<dbReference type="GO" id="GO:0016787">
    <property type="term" value="F:hydrolase activity"/>
    <property type="evidence" value="ECO:0007669"/>
    <property type="project" value="UniProtKB-KW"/>
</dbReference>
<dbReference type="SFLD" id="SFLDG01129">
    <property type="entry name" value="C1.5:_HAD__Beta-PGM__Phosphata"/>
    <property type="match status" value="1"/>
</dbReference>
<dbReference type="OrthoDB" id="9797743at2"/>
<dbReference type="InterPro" id="IPR036412">
    <property type="entry name" value="HAD-like_sf"/>
</dbReference>
<sequence>MDSRPHPALVIFDCDGVLVDSETISLEVMLGLLTEAGCPLTPEEGYAHFLGKSLGSVRDWLARERGVTLTDPLLAEMRRRLLARFEVELQPVQGVAEAVQALDLPVCVASSSQPDRIRLSLGVTGLLPLFEPHIFSATMVANGKPAPDLFLLAARRMGADPAACLVVEDSPAGLQAADAAGMRAIAFTGGSHAGPASLRAAVENLAPMAIIADMADLPGLIRGAA</sequence>